<gene>
    <name evidence="1" type="ORF">MCOS_LOCUS1613</name>
</gene>
<evidence type="ECO:0000313" key="2">
    <source>
        <dbReference type="Proteomes" id="UP000267029"/>
    </source>
</evidence>
<keyword evidence="2" id="KW-1185">Reference proteome</keyword>
<dbReference type="WBParaSite" id="MCOS_0000161201-mRNA-1">
    <property type="protein sequence ID" value="MCOS_0000161201-mRNA-1"/>
    <property type="gene ID" value="MCOS_0000161201"/>
</dbReference>
<accession>A0A0R3U4M9</accession>
<reference evidence="3" key="1">
    <citation type="submission" date="2017-02" db="UniProtKB">
        <authorList>
            <consortium name="WormBaseParasite"/>
        </authorList>
    </citation>
    <scope>IDENTIFICATION</scope>
</reference>
<protein>
    <submittedName>
        <fullName evidence="3">HNHc domain-containing protein</fullName>
    </submittedName>
</protein>
<dbReference type="EMBL" id="UXSR01000212">
    <property type="protein sequence ID" value="VDD75610.1"/>
    <property type="molecule type" value="Genomic_DNA"/>
</dbReference>
<reference evidence="1 2" key="2">
    <citation type="submission" date="2018-10" db="EMBL/GenBank/DDBJ databases">
        <authorList>
            <consortium name="Pathogen Informatics"/>
        </authorList>
    </citation>
    <scope>NUCLEOTIDE SEQUENCE [LARGE SCALE GENOMIC DNA]</scope>
</reference>
<sequence length="89" mass="9752">MQAAEQLTLGVSESKAVHCHRKLKFCAKLGFAILTNFVNTLENKAMLSSLANRLLDVECNIEDSGKLISCDCDVHKIFGRSATPTITKL</sequence>
<evidence type="ECO:0000313" key="3">
    <source>
        <dbReference type="WBParaSite" id="MCOS_0000161201-mRNA-1"/>
    </source>
</evidence>
<evidence type="ECO:0000313" key="1">
    <source>
        <dbReference type="EMBL" id="VDD75610.1"/>
    </source>
</evidence>
<name>A0A0R3U4M9_MESCO</name>
<proteinExistence type="predicted"/>
<dbReference type="AlphaFoldDB" id="A0A0R3U4M9"/>
<dbReference type="Proteomes" id="UP000267029">
    <property type="component" value="Unassembled WGS sequence"/>
</dbReference>
<organism evidence="3">
    <name type="scientific">Mesocestoides corti</name>
    <name type="common">Flatworm</name>
    <dbReference type="NCBI Taxonomy" id="53468"/>
    <lineage>
        <taxon>Eukaryota</taxon>
        <taxon>Metazoa</taxon>
        <taxon>Spiralia</taxon>
        <taxon>Lophotrochozoa</taxon>
        <taxon>Platyhelminthes</taxon>
        <taxon>Cestoda</taxon>
        <taxon>Eucestoda</taxon>
        <taxon>Cyclophyllidea</taxon>
        <taxon>Mesocestoididae</taxon>
        <taxon>Mesocestoides</taxon>
    </lineage>
</organism>